<feature type="transmembrane region" description="Helical" evidence="6">
    <location>
        <begin position="393"/>
        <end position="415"/>
    </location>
</feature>
<proteinExistence type="inferred from homology"/>
<dbReference type="GO" id="GO:0051301">
    <property type="term" value="P:cell division"/>
    <property type="evidence" value="ECO:0007669"/>
    <property type="project" value="InterPro"/>
</dbReference>
<evidence type="ECO:0000256" key="3">
    <source>
        <dbReference type="ARBA" id="ARBA00022960"/>
    </source>
</evidence>
<dbReference type="InterPro" id="IPR001182">
    <property type="entry name" value="FtsW/RodA"/>
</dbReference>
<feature type="transmembrane region" description="Helical" evidence="6">
    <location>
        <begin position="28"/>
        <end position="46"/>
    </location>
</feature>
<evidence type="ECO:0000313" key="7">
    <source>
        <dbReference type="EMBL" id="PSJ04792.1"/>
    </source>
</evidence>
<keyword evidence="8" id="KW-1185">Reference proteome</keyword>
<dbReference type="GO" id="GO:0032153">
    <property type="term" value="C:cell division site"/>
    <property type="evidence" value="ECO:0007669"/>
    <property type="project" value="TreeGrafter"/>
</dbReference>
<dbReference type="Proteomes" id="UP000243002">
    <property type="component" value="Unassembled WGS sequence"/>
</dbReference>
<comment type="function">
    <text evidence="6">Peptidoglycan polymerase that is essential for cell wall elongation.</text>
</comment>
<evidence type="ECO:0000256" key="1">
    <source>
        <dbReference type="ARBA" id="ARBA00004141"/>
    </source>
</evidence>
<dbReference type="GO" id="GO:0008955">
    <property type="term" value="F:peptidoglycan glycosyltransferase activity"/>
    <property type="evidence" value="ECO:0007669"/>
    <property type="project" value="UniProtKB-UniRule"/>
</dbReference>
<keyword evidence="6" id="KW-0808">Transferase</keyword>
<keyword evidence="6" id="KW-0573">Peptidoglycan synthesis</keyword>
<keyword evidence="3 6" id="KW-0133">Cell shape</keyword>
<dbReference type="AlphaFoldDB" id="A0A2P7MUB8"/>
<evidence type="ECO:0000256" key="2">
    <source>
        <dbReference type="ARBA" id="ARBA00022692"/>
    </source>
</evidence>
<protein>
    <recommendedName>
        <fullName evidence="6">Peptidoglycan glycosyltransferase RodA</fullName>
        <shortName evidence="6">PGT</shortName>
        <ecNumber evidence="6">2.4.99.28</ecNumber>
    </recommendedName>
    <alternativeName>
        <fullName evidence="6">Cell elongation protein RodA</fullName>
    </alternativeName>
    <alternativeName>
        <fullName evidence="6">Cell wall polymerase</fullName>
    </alternativeName>
    <alternativeName>
        <fullName evidence="6">Peptidoglycan polymerase</fullName>
        <shortName evidence="6">PG polymerase</shortName>
    </alternativeName>
</protein>
<dbReference type="EMBL" id="PXXO01000009">
    <property type="protein sequence ID" value="PSJ04792.1"/>
    <property type="molecule type" value="Genomic_DNA"/>
</dbReference>
<dbReference type="OrthoDB" id="9768187at2"/>
<accession>A0A2P7MUB8</accession>
<keyword evidence="2 6" id="KW-0812">Transmembrane</keyword>
<comment type="caution">
    <text evidence="7">The sequence shown here is derived from an EMBL/GenBank/DDBJ whole genome shotgun (WGS) entry which is preliminary data.</text>
</comment>
<feature type="transmembrane region" description="Helical" evidence="6">
    <location>
        <begin position="234"/>
        <end position="254"/>
    </location>
</feature>
<gene>
    <name evidence="6" type="primary">rodA</name>
    <name evidence="7" type="ORF">C7K55_08745</name>
</gene>
<keyword evidence="6" id="KW-0961">Cell wall biogenesis/degradation</keyword>
<dbReference type="PANTHER" id="PTHR30474">
    <property type="entry name" value="CELL CYCLE PROTEIN"/>
    <property type="match status" value="1"/>
</dbReference>
<comment type="subcellular location">
    <subcellularLocation>
        <location evidence="6">Cell membrane</location>
        <topology evidence="6">Multi-pass membrane protein</topology>
    </subcellularLocation>
    <subcellularLocation>
        <location evidence="1">Membrane</location>
        <topology evidence="1">Multi-pass membrane protein</topology>
    </subcellularLocation>
</comment>
<comment type="pathway">
    <text evidence="6">Cell wall biogenesis; peptidoglycan biosynthesis.</text>
</comment>
<feature type="transmembrane region" description="Helical" evidence="6">
    <location>
        <begin position="192"/>
        <end position="214"/>
    </location>
</feature>
<dbReference type="PANTHER" id="PTHR30474:SF1">
    <property type="entry name" value="PEPTIDOGLYCAN GLYCOSYLTRANSFERASE MRDB"/>
    <property type="match status" value="1"/>
</dbReference>
<dbReference type="HAMAP" id="MF_02079">
    <property type="entry name" value="PGT_RodA"/>
    <property type="match status" value="1"/>
</dbReference>
<name>A0A2P7MUB8_9CYAN</name>
<dbReference type="EC" id="2.4.99.28" evidence="6"/>
<dbReference type="GO" id="GO:0015648">
    <property type="term" value="F:lipid-linked peptidoglycan transporter activity"/>
    <property type="evidence" value="ECO:0007669"/>
    <property type="project" value="TreeGrafter"/>
</dbReference>
<dbReference type="GO" id="GO:0071555">
    <property type="term" value="P:cell wall organization"/>
    <property type="evidence" value="ECO:0007669"/>
    <property type="project" value="UniProtKB-KW"/>
</dbReference>
<dbReference type="GO" id="GO:0009252">
    <property type="term" value="P:peptidoglycan biosynthetic process"/>
    <property type="evidence" value="ECO:0007669"/>
    <property type="project" value="UniProtKB-UniRule"/>
</dbReference>
<dbReference type="RefSeq" id="WP_106632356.1">
    <property type="nucleotide sequence ID" value="NZ_PXXO01000009.1"/>
</dbReference>
<keyword evidence="5 6" id="KW-0472">Membrane</keyword>
<feature type="transmembrane region" description="Helical" evidence="6">
    <location>
        <begin position="359"/>
        <end position="381"/>
    </location>
</feature>
<evidence type="ECO:0000313" key="8">
    <source>
        <dbReference type="Proteomes" id="UP000243002"/>
    </source>
</evidence>
<organism evidence="7 8">
    <name type="scientific">Cyanobium usitatum str. Tous</name>
    <dbReference type="NCBI Taxonomy" id="2116684"/>
    <lineage>
        <taxon>Bacteria</taxon>
        <taxon>Bacillati</taxon>
        <taxon>Cyanobacteriota</taxon>
        <taxon>Cyanophyceae</taxon>
        <taxon>Synechococcales</taxon>
        <taxon>Prochlorococcaceae</taxon>
        <taxon>Cyanobium</taxon>
    </lineage>
</organism>
<reference evidence="7 8" key="1">
    <citation type="journal article" date="2018" name="Environ. Microbiol.">
        <title>Ecological and genomic features of two widespread freshwater picocyanobacteria.</title>
        <authorList>
            <person name="Cabello-Yeves P.J."/>
            <person name="Picazo A."/>
            <person name="Camacho A."/>
            <person name="Callieri C."/>
            <person name="Rosselli R."/>
            <person name="Roda-Garcia J.J."/>
            <person name="Coutinho F.H."/>
            <person name="Rodriguez-Valera F."/>
        </authorList>
    </citation>
    <scope>NUCLEOTIDE SEQUENCE [LARGE SCALE GENOMIC DNA]</scope>
    <source>
        <strain evidence="7 8">Tous</strain>
    </source>
</reference>
<evidence type="ECO:0000256" key="4">
    <source>
        <dbReference type="ARBA" id="ARBA00022989"/>
    </source>
</evidence>
<keyword evidence="4 6" id="KW-1133">Transmembrane helix</keyword>
<evidence type="ECO:0000256" key="5">
    <source>
        <dbReference type="ARBA" id="ARBA00023136"/>
    </source>
</evidence>
<dbReference type="UniPathway" id="UPA00219"/>
<feature type="transmembrane region" description="Helical" evidence="6">
    <location>
        <begin position="58"/>
        <end position="75"/>
    </location>
</feature>
<dbReference type="InterPro" id="IPR011923">
    <property type="entry name" value="RodA/MrdB"/>
</dbReference>
<dbReference type="GO" id="GO:0008360">
    <property type="term" value="P:regulation of cell shape"/>
    <property type="evidence" value="ECO:0007669"/>
    <property type="project" value="UniProtKB-KW"/>
</dbReference>
<comment type="catalytic activity">
    <reaction evidence="6">
        <text>[GlcNAc-(1-&gt;4)-Mur2Ac(oyl-L-Ala-gamma-D-Glu-L-Lys-D-Ala-D-Ala)](n)-di-trans,octa-cis-undecaprenyl diphosphate + beta-D-GlcNAc-(1-&gt;4)-Mur2Ac(oyl-L-Ala-gamma-D-Glu-L-Lys-D-Ala-D-Ala)-di-trans,octa-cis-undecaprenyl diphosphate = [GlcNAc-(1-&gt;4)-Mur2Ac(oyl-L-Ala-gamma-D-Glu-L-Lys-D-Ala-D-Ala)](n+1)-di-trans,octa-cis-undecaprenyl diphosphate + di-trans,octa-cis-undecaprenyl diphosphate + H(+)</text>
        <dbReference type="Rhea" id="RHEA:23708"/>
        <dbReference type="Rhea" id="RHEA-COMP:9602"/>
        <dbReference type="Rhea" id="RHEA-COMP:9603"/>
        <dbReference type="ChEBI" id="CHEBI:15378"/>
        <dbReference type="ChEBI" id="CHEBI:58405"/>
        <dbReference type="ChEBI" id="CHEBI:60033"/>
        <dbReference type="ChEBI" id="CHEBI:78435"/>
        <dbReference type="EC" id="2.4.99.28"/>
    </reaction>
</comment>
<feature type="transmembrane region" description="Helical" evidence="6">
    <location>
        <begin position="328"/>
        <end position="347"/>
    </location>
</feature>
<comment type="similarity">
    <text evidence="6">Belongs to the SEDS family. MrdB/RodA subfamily.</text>
</comment>
<sequence>MLSQLGRRNPRFFSGRSSRRNPLADVDLILWGVPLAMVAIAGILIASTQRQANYADWYQHWVTAAVGVVVALLLARMPLDRLIPFKWPIYIAMVASLVAVRVVGTSALGAQSWINIGGFYVQPSEFAKVGAILLLAEVLARHPVDRPVDLIRPVGLIALPWLLVFVQPDLGSSLVFGAVLLVMLFWAGMPGAWVVLLLSPLVAAIVAGTLPWLLLGWVPLMGWLAWKSLPWKRVALAISLAVQGIFAIATPWLWEHGLRPHQRARLTLFLDPAQDPLGGGYHLLQSTVGIGSGQIWGTGLMQGSLTKLRFIPEQHTDFIFSALGEETGFLGSVLVVAGFALLMWRLLQIAGRARSDYEALVVVGIGAMLMFQVVVNINMTIGLGPITGIPLPWLSYGRSAMLVNFISLGLCVSAARRGRTAQGRW</sequence>
<evidence type="ECO:0000256" key="6">
    <source>
        <dbReference type="HAMAP-Rule" id="MF_02079"/>
    </source>
</evidence>
<dbReference type="GO" id="GO:0005886">
    <property type="term" value="C:plasma membrane"/>
    <property type="evidence" value="ECO:0007669"/>
    <property type="project" value="UniProtKB-SubCell"/>
</dbReference>
<feature type="transmembrane region" description="Helical" evidence="6">
    <location>
        <begin position="156"/>
        <end position="186"/>
    </location>
</feature>
<keyword evidence="6" id="KW-0328">Glycosyltransferase</keyword>
<dbReference type="NCBIfam" id="TIGR02210">
    <property type="entry name" value="rodA_shape"/>
    <property type="match status" value="1"/>
</dbReference>
<keyword evidence="6" id="KW-1003">Cell membrane</keyword>
<dbReference type="NCBIfam" id="NF037961">
    <property type="entry name" value="RodA_shape"/>
    <property type="match status" value="1"/>
</dbReference>
<feature type="transmembrane region" description="Helical" evidence="6">
    <location>
        <begin position="87"/>
        <end position="114"/>
    </location>
</feature>
<dbReference type="Pfam" id="PF01098">
    <property type="entry name" value="FTSW_RODA_SPOVE"/>
    <property type="match status" value="2"/>
</dbReference>